<keyword evidence="3" id="KW-1185">Reference proteome</keyword>
<organism evidence="2 3">
    <name type="scientific">Linum trigynum</name>
    <dbReference type="NCBI Taxonomy" id="586398"/>
    <lineage>
        <taxon>Eukaryota</taxon>
        <taxon>Viridiplantae</taxon>
        <taxon>Streptophyta</taxon>
        <taxon>Embryophyta</taxon>
        <taxon>Tracheophyta</taxon>
        <taxon>Spermatophyta</taxon>
        <taxon>Magnoliopsida</taxon>
        <taxon>eudicotyledons</taxon>
        <taxon>Gunneridae</taxon>
        <taxon>Pentapetalae</taxon>
        <taxon>rosids</taxon>
        <taxon>fabids</taxon>
        <taxon>Malpighiales</taxon>
        <taxon>Linaceae</taxon>
        <taxon>Linum</taxon>
    </lineage>
</organism>
<dbReference type="AlphaFoldDB" id="A0AAV2CLQ9"/>
<evidence type="ECO:0000313" key="2">
    <source>
        <dbReference type="EMBL" id="CAL1357492.1"/>
    </source>
</evidence>
<gene>
    <name evidence="2" type="ORF">LTRI10_LOCUS5117</name>
</gene>
<name>A0AAV2CLQ9_9ROSI</name>
<sequence>MTTTAKVLELCASSTSAGSATKRSAKTLKKCTTPALEIPSTTASCSARNPLPSSSSSTTKVPLKAESGPPAKQSSVVLRLLQRCWTGKEFEA</sequence>
<reference evidence="2 3" key="1">
    <citation type="submission" date="2024-04" db="EMBL/GenBank/DDBJ databases">
        <authorList>
            <person name="Fracassetti M."/>
        </authorList>
    </citation>
    <scope>NUCLEOTIDE SEQUENCE [LARGE SCALE GENOMIC DNA]</scope>
</reference>
<dbReference type="Proteomes" id="UP001497516">
    <property type="component" value="Chromosome 1"/>
</dbReference>
<accession>A0AAV2CLQ9</accession>
<dbReference type="EMBL" id="OZ034813">
    <property type="protein sequence ID" value="CAL1357492.1"/>
    <property type="molecule type" value="Genomic_DNA"/>
</dbReference>
<proteinExistence type="predicted"/>
<evidence type="ECO:0000256" key="1">
    <source>
        <dbReference type="SAM" id="MobiDB-lite"/>
    </source>
</evidence>
<feature type="region of interest" description="Disordered" evidence="1">
    <location>
        <begin position="39"/>
        <end position="72"/>
    </location>
</feature>
<evidence type="ECO:0000313" key="3">
    <source>
        <dbReference type="Proteomes" id="UP001497516"/>
    </source>
</evidence>
<protein>
    <submittedName>
        <fullName evidence="2">Uncharacterized protein</fullName>
    </submittedName>
</protein>